<evidence type="ECO:0000256" key="1">
    <source>
        <dbReference type="SAM" id="SignalP"/>
    </source>
</evidence>
<evidence type="ECO:0000313" key="2">
    <source>
        <dbReference type="EMBL" id="VDK86914.1"/>
    </source>
</evidence>
<evidence type="ECO:0008006" key="4">
    <source>
        <dbReference type="Google" id="ProtNLM"/>
    </source>
</evidence>
<feature type="signal peptide" evidence="1">
    <location>
        <begin position="1"/>
        <end position="26"/>
    </location>
</feature>
<proteinExistence type="predicted"/>
<reference evidence="2 3" key="1">
    <citation type="submission" date="2018-08" db="EMBL/GenBank/DDBJ databases">
        <authorList>
            <person name="Laetsch R D."/>
            <person name="Stevens L."/>
            <person name="Kumar S."/>
            <person name="Blaxter L. M."/>
        </authorList>
    </citation>
    <scope>NUCLEOTIDE SEQUENCE [LARGE SCALE GENOMIC DNA]</scope>
</reference>
<protein>
    <recommendedName>
        <fullName evidence="4">MAM domain-containing protein</fullName>
    </recommendedName>
</protein>
<dbReference type="OMA" id="WSNTNED"/>
<evidence type="ECO:0000313" key="3">
    <source>
        <dbReference type="Proteomes" id="UP000277928"/>
    </source>
</evidence>
<dbReference type="AlphaFoldDB" id="A0A3P6VAQ8"/>
<keyword evidence="3" id="KW-1185">Reference proteome</keyword>
<accession>A0A3P6VAQ8</accession>
<feature type="chain" id="PRO_5018196975" description="MAM domain-containing protein" evidence="1">
    <location>
        <begin position="27"/>
        <end position="492"/>
    </location>
</feature>
<dbReference type="OrthoDB" id="5850953at2759"/>
<dbReference type="EMBL" id="UYRX01000889">
    <property type="protein sequence ID" value="VDK86914.1"/>
    <property type="molecule type" value="Genomic_DNA"/>
</dbReference>
<sequence length="492" mass="54182">MAMFHLSVTACFFFYYFYSSLHLCDGCFPPLYYESYSHYPMALSAGRARSYADTTDFNIVSDEHPSLLAASSVEENLGVVQESSDLNCHGFGSECRWSNTNEDELDWKVLVSTPEAEPWVSALHTTHLPDALAAVLLSSGRSARDAGRLVSDLLPCIVSPLRLTATVWRSSLGGPFEQQPNLQICSRNTNSDQLYSNCSPFPIQNGIPVTVNIPGPRDPTAPAQIILLGDNFVGKRGGAIFVEDIIVDGNLVPDCTIKTSFTTQRSNELRRQQSRRLLPSHNFKDSTDSLIEEVDNKRKISDLRQASALQLASPSLTDSLMIQCLKLSCSSVEKSCSWQKDVAGWMASTGTAGFSNLSTSIITPPVGIDSFLLASYSGNSKNSVRRIISPSISISSSERPIYFCFYEYFALKGAHFTMCTNELNKGCFYSRTDVSSDVHSQKGRRWNFRCAELPAGTYKIYVSSESNGPVQGDIGFVPLRLSRNRDGSDPVC</sequence>
<gene>
    <name evidence="2" type="ORF">NLS_LOCUS7882</name>
</gene>
<organism evidence="2 3">
    <name type="scientific">Litomosoides sigmodontis</name>
    <name type="common">Filarial nematode worm</name>
    <dbReference type="NCBI Taxonomy" id="42156"/>
    <lineage>
        <taxon>Eukaryota</taxon>
        <taxon>Metazoa</taxon>
        <taxon>Ecdysozoa</taxon>
        <taxon>Nematoda</taxon>
        <taxon>Chromadorea</taxon>
        <taxon>Rhabditida</taxon>
        <taxon>Spirurina</taxon>
        <taxon>Spiruromorpha</taxon>
        <taxon>Filarioidea</taxon>
        <taxon>Onchocercidae</taxon>
        <taxon>Litomosoides</taxon>
    </lineage>
</organism>
<keyword evidence="1" id="KW-0732">Signal</keyword>
<name>A0A3P6VAQ8_LITSI</name>
<dbReference type="Proteomes" id="UP000277928">
    <property type="component" value="Unassembled WGS sequence"/>
</dbReference>